<evidence type="ECO:0000313" key="11">
    <source>
        <dbReference type="EMBL" id="UWZ79887.1"/>
    </source>
</evidence>
<dbReference type="PANTHER" id="PTHR11564:SF5">
    <property type="entry name" value="SIGNAL RECOGNITION PARTICLE SUBUNIT SRP54"/>
    <property type="match status" value="1"/>
</dbReference>
<comment type="function">
    <text evidence="9">Involved in targeting and insertion of nascent membrane proteins into the cytoplasmic membrane. Binds to the hydrophobic signal sequence of the ribosome-nascent chain (RNC) as it emerges from the ribosomes. The SRP-RNC complex is then targeted to the cytoplasmic membrane where it interacts with the SRP receptor FtsY.</text>
</comment>
<proteinExistence type="inferred from homology"/>
<evidence type="ECO:0000313" key="12">
    <source>
        <dbReference type="Proteomes" id="UP001060414"/>
    </source>
</evidence>
<dbReference type="Pfam" id="PF00448">
    <property type="entry name" value="SRP54"/>
    <property type="match status" value="1"/>
</dbReference>
<dbReference type="SMART" id="SM00962">
    <property type="entry name" value="SRP54"/>
    <property type="match status" value="1"/>
</dbReference>
<dbReference type="Proteomes" id="UP001060414">
    <property type="component" value="Chromosome"/>
</dbReference>
<keyword evidence="12" id="KW-1185">Reference proteome</keyword>
<dbReference type="PANTHER" id="PTHR11564">
    <property type="entry name" value="SIGNAL RECOGNITION PARTICLE 54K PROTEIN SRP54"/>
    <property type="match status" value="1"/>
</dbReference>
<dbReference type="HAMAP" id="MF_00306">
    <property type="entry name" value="SRP54"/>
    <property type="match status" value="1"/>
</dbReference>
<dbReference type="InterPro" id="IPR036891">
    <property type="entry name" value="Signal_recog_part_SRP54_M_sf"/>
</dbReference>
<comment type="subcellular location">
    <subcellularLocation>
        <location evidence="9">Cytoplasm</location>
    </subcellularLocation>
    <text evidence="9">The SRP-RNC complex is targeted to the cytoplasmic membrane.</text>
</comment>
<protein>
    <recommendedName>
        <fullName evidence="9">Signal recognition particle protein</fullName>
        <ecNumber evidence="9">3.6.5.4</ecNumber>
    </recommendedName>
    <alternativeName>
        <fullName evidence="9">Fifty-four homolog</fullName>
    </alternativeName>
</protein>
<dbReference type="InterPro" id="IPR022941">
    <property type="entry name" value="SRP54"/>
</dbReference>
<comment type="catalytic activity">
    <reaction evidence="8 9">
        <text>GTP + H2O = GDP + phosphate + H(+)</text>
        <dbReference type="Rhea" id="RHEA:19669"/>
        <dbReference type="ChEBI" id="CHEBI:15377"/>
        <dbReference type="ChEBI" id="CHEBI:15378"/>
        <dbReference type="ChEBI" id="CHEBI:37565"/>
        <dbReference type="ChEBI" id="CHEBI:43474"/>
        <dbReference type="ChEBI" id="CHEBI:58189"/>
        <dbReference type="EC" id="3.6.5.4"/>
    </reaction>
</comment>
<evidence type="ECO:0000256" key="3">
    <source>
        <dbReference type="ARBA" id="ARBA00022801"/>
    </source>
</evidence>
<dbReference type="InterPro" id="IPR042101">
    <property type="entry name" value="SRP54_N_sf"/>
</dbReference>
<dbReference type="InterPro" id="IPR000897">
    <property type="entry name" value="SRP54_GTPase_dom"/>
</dbReference>
<dbReference type="Gene3D" id="1.10.260.30">
    <property type="entry name" value="Signal recognition particle, SRP54 subunit, M-domain"/>
    <property type="match status" value="1"/>
</dbReference>
<dbReference type="EMBL" id="CP092109">
    <property type="protein sequence ID" value="UWZ79887.1"/>
    <property type="molecule type" value="Genomic_DNA"/>
</dbReference>
<evidence type="ECO:0000256" key="1">
    <source>
        <dbReference type="ARBA" id="ARBA00005450"/>
    </source>
</evidence>
<accession>A0ABY5ZL42</accession>
<comment type="domain">
    <text evidence="9">Composed of three domains: the N-terminal N domain, which is responsible for interactions with the ribosome, the central G domain, which binds GTP, and the C-terminal M domain, which binds the RNA and the signal sequence of the RNC.</text>
</comment>
<sequence length="449" mass="49842">MFDNLSDKLESVFRKLRGQGRLTEEDVGEALREVRLVLLEADVNFKVVKDFVAAVRERALGQDVLKSLTPAQQVIKIVRDELARLMGDGVDNHLDLTARPPVGIMLCGLQGSGKTTTCGKLALSLRRDKRNPLLVPADVYRPAAIEQLKTLGRQLGVTVYESLPGQDPVRICEDARRYAELNGFDTLIFDTAGRLHIDDELMGELDRIKASLKPREILFVADAMTGQDAVNVAQSFNERLDVTGIVLTKLDGDARGGAALSIRAVTGKPIKFVGLGEKLDALDVFHADRMAQRILGMGDVLTLIEKAEAAIDKENAAEMEKRLRKEGFTLENFRDQLQSIKKMGSMESILKMIPGAGKQMKQLKDLQMPDKELKKIEAIISSMTPQERRDHRILNGSRRMRIAKGSGTTVHDINVLVKRFSEAQKMMKKMQKLGPKGMKNLMRGGGPFM</sequence>
<keyword evidence="6 9" id="KW-0733">Signal recognition particle</keyword>
<evidence type="ECO:0000256" key="2">
    <source>
        <dbReference type="ARBA" id="ARBA00022741"/>
    </source>
</evidence>
<dbReference type="SMART" id="SM00382">
    <property type="entry name" value="AAA"/>
    <property type="match status" value="1"/>
</dbReference>
<organism evidence="11 12">
    <name type="scientific">Geoalkalibacter halelectricus</name>
    <dbReference type="NCBI Taxonomy" id="2847045"/>
    <lineage>
        <taxon>Bacteria</taxon>
        <taxon>Pseudomonadati</taxon>
        <taxon>Thermodesulfobacteriota</taxon>
        <taxon>Desulfuromonadia</taxon>
        <taxon>Desulfuromonadales</taxon>
        <taxon>Geoalkalibacteraceae</taxon>
        <taxon>Geoalkalibacter</taxon>
    </lineage>
</organism>
<dbReference type="SUPFAM" id="SSF52540">
    <property type="entry name" value="P-loop containing nucleoside triphosphate hydrolases"/>
    <property type="match status" value="1"/>
</dbReference>
<dbReference type="InterPro" id="IPR013822">
    <property type="entry name" value="Signal_recog_particl_SRP54_hlx"/>
</dbReference>
<evidence type="ECO:0000256" key="9">
    <source>
        <dbReference type="HAMAP-Rule" id="MF_00306"/>
    </source>
</evidence>
<gene>
    <name evidence="9 11" type="primary">ffh</name>
    <name evidence="11" type="ORF">L9S41_00470</name>
</gene>
<dbReference type="Gene3D" id="1.20.120.140">
    <property type="entry name" value="Signal recognition particle SRP54, nucleotide-binding domain"/>
    <property type="match status" value="1"/>
</dbReference>
<feature type="binding site" evidence="9">
    <location>
        <begin position="190"/>
        <end position="194"/>
    </location>
    <ligand>
        <name>GTP</name>
        <dbReference type="ChEBI" id="CHEBI:37565"/>
    </ligand>
</feature>
<feature type="binding site" evidence="9">
    <location>
        <begin position="108"/>
        <end position="115"/>
    </location>
    <ligand>
        <name>GTP</name>
        <dbReference type="ChEBI" id="CHEBI:37565"/>
    </ligand>
</feature>
<dbReference type="SMART" id="SM00963">
    <property type="entry name" value="SRP54_N"/>
    <property type="match status" value="1"/>
</dbReference>
<dbReference type="EC" id="3.6.5.4" evidence="9"/>
<keyword evidence="4 9" id="KW-0694">RNA-binding</keyword>
<keyword evidence="3 9" id="KW-0378">Hydrolase</keyword>
<keyword evidence="2 9" id="KW-0547">Nucleotide-binding</keyword>
<keyword evidence="7 9" id="KW-0687">Ribonucleoprotein</keyword>
<evidence type="ECO:0000256" key="6">
    <source>
        <dbReference type="ARBA" id="ARBA00023135"/>
    </source>
</evidence>
<evidence type="ECO:0000256" key="5">
    <source>
        <dbReference type="ARBA" id="ARBA00023134"/>
    </source>
</evidence>
<evidence type="ECO:0000259" key="10">
    <source>
        <dbReference type="PROSITE" id="PS00300"/>
    </source>
</evidence>
<comment type="similarity">
    <text evidence="1 9">Belongs to the GTP-binding SRP family. SRP54 subfamily.</text>
</comment>
<keyword evidence="5 9" id="KW-0342">GTP-binding</keyword>
<dbReference type="Pfam" id="PF02978">
    <property type="entry name" value="SRP_SPB"/>
    <property type="match status" value="1"/>
</dbReference>
<dbReference type="InterPro" id="IPR004125">
    <property type="entry name" value="Signal_recog_particle_SRP54_M"/>
</dbReference>
<dbReference type="Gene3D" id="3.40.50.300">
    <property type="entry name" value="P-loop containing nucleotide triphosphate hydrolases"/>
    <property type="match status" value="1"/>
</dbReference>
<feature type="binding site" evidence="9">
    <location>
        <begin position="248"/>
        <end position="251"/>
    </location>
    <ligand>
        <name>GTP</name>
        <dbReference type="ChEBI" id="CHEBI:37565"/>
    </ligand>
</feature>
<dbReference type="CDD" id="cd18539">
    <property type="entry name" value="SRP_G"/>
    <property type="match status" value="1"/>
</dbReference>
<reference evidence="11" key="1">
    <citation type="journal article" date="2022" name="Environ. Microbiol.">
        <title>Geoalkalibacter halelectricus SAP #1 sp. nov. possessing extracellular electron transfer and mineral#reducing capabilities from a haloalkaline environment.</title>
        <authorList>
            <person name="Yadav S."/>
            <person name="Singh R."/>
            <person name="Sundharam S.S."/>
            <person name="Chaudhary S."/>
            <person name="Krishnamurthi S."/>
            <person name="Patil S.A."/>
        </authorList>
    </citation>
    <scope>NUCLEOTIDE SEQUENCE</scope>
    <source>
        <strain evidence="11">SAP-1</strain>
    </source>
</reference>
<keyword evidence="9" id="KW-0963">Cytoplasm</keyword>
<evidence type="ECO:0000256" key="8">
    <source>
        <dbReference type="ARBA" id="ARBA00048027"/>
    </source>
</evidence>
<dbReference type="RefSeq" id="WP_260748239.1">
    <property type="nucleotide sequence ID" value="NZ_CP092109.1"/>
</dbReference>
<dbReference type="PROSITE" id="PS00300">
    <property type="entry name" value="SRP54"/>
    <property type="match status" value="1"/>
</dbReference>
<dbReference type="InterPro" id="IPR027417">
    <property type="entry name" value="P-loop_NTPase"/>
</dbReference>
<comment type="subunit">
    <text evidence="9">Part of the signal recognition particle protein translocation system, which is composed of SRP and FtsY.</text>
</comment>
<evidence type="ECO:0000256" key="4">
    <source>
        <dbReference type="ARBA" id="ARBA00022884"/>
    </source>
</evidence>
<name>A0ABY5ZL42_9BACT</name>
<dbReference type="InterPro" id="IPR003593">
    <property type="entry name" value="AAA+_ATPase"/>
</dbReference>
<feature type="domain" description="SRP54-type proteins GTP-binding" evidence="10">
    <location>
        <begin position="269"/>
        <end position="282"/>
    </location>
</feature>
<dbReference type="InterPro" id="IPR004780">
    <property type="entry name" value="SRP"/>
</dbReference>
<dbReference type="Pfam" id="PF02881">
    <property type="entry name" value="SRP54_N"/>
    <property type="match status" value="1"/>
</dbReference>
<dbReference type="NCBIfam" id="TIGR00959">
    <property type="entry name" value="ffh"/>
    <property type="match status" value="1"/>
</dbReference>
<dbReference type="SUPFAM" id="SSF47446">
    <property type="entry name" value="Signal peptide-binding domain"/>
    <property type="match status" value="1"/>
</dbReference>
<evidence type="ECO:0000256" key="7">
    <source>
        <dbReference type="ARBA" id="ARBA00023274"/>
    </source>
</evidence>